<dbReference type="Proteomes" id="UP001081071">
    <property type="component" value="Unassembled WGS sequence"/>
</dbReference>
<accession>A0ABT4MKL2</accession>
<dbReference type="CDD" id="cd01285">
    <property type="entry name" value="nucleoside_deaminase"/>
    <property type="match status" value="1"/>
</dbReference>
<evidence type="ECO:0000313" key="2">
    <source>
        <dbReference type="EMBL" id="MCZ4521528.1"/>
    </source>
</evidence>
<sequence>MSISSSDRAFLARAVDLAADAVQTGNDPFGSVLVSEGGEVLAEDRNRVGDRNDPTQHPEIALSRWAATNLSPDQRRSATVYTSGEHCVMCAASHGIVGLGRIVYATSTAQLLTWLREFGATPLAISPTPIEQIVPGIVVDGPDAEFSDAVRELHRQRHASAQ</sequence>
<dbReference type="Pfam" id="PF14437">
    <property type="entry name" value="MafB19-deam"/>
    <property type="match status" value="1"/>
</dbReference>
<feature type="domain" description="CMP/dCMP-type deaminase" evidence="1">
    <location>
        <begin position="5"/>
        <end position="115"/>
    </location>
</feature>
<organism evidence="2 3">
    <name type="scientific">Rhodococcus ruber</name>
    <dbReference type="NCBI Taxonomy" id="1830"/>
    <lineage>
        <taxon>Bacteria</taxon>
        <taxon>Bacillati</taxon>
        <taxon>Actinomycetota</taxon>
        <taxon>Actinomycetes</taxon>
        <taxon>Mycobacteriales</taxon>
        <taxon>Nocardiaceae</taxon>
        <taxon>Rhodococcus</taxon>
    </lineage>
</organism>
<proteinExistence type="predicted"/>
<dbReference type="SUPFAM" id="SSF53927">
    <property type="entry name" value="Cytidine deaminase-like"/>
    <property type="match status" value="1"/>
</dbReference>
<dbReference type="PANTHER" id="PTHR11079">
    <property type="entry name" value="CYTOSINE DEAMINASE FAMILY MEMBER"/>
    <property type="match status" value="1"/>
</dbReference>
<dbReference type="InterPro" id="IPR058535">
    <property type="entry name" value="MafB19-deam"/>
</dbReference>
<dbReference type="PANTHER" id="PTHR11079:SF179">
    <property type="entry name" value="TRNA(ADENINE(34)) DEAMINASE, CHLOROPLASTIC"/>
    <property type="match status" value="1"/>
</dbReference>
<dbReference type="Gene3D" id="3.40.140.10">
    <property type="entry name" value="Cytidine Deaminase, domain 2"/>
    <property type="match status" value="1"/>
</dbReference>
<protein>
    <submittedName>
        <fullName evidence="2">Nucleoside deaminase</fullName>
    </submittedName>
</protein>
<gene>
    <name evidence="2" type="ORF">O4220_23670</name>
</gene>
<evidence type="ECO:0000313" key="3">
    <source>
        <dbReference type="Proteomes" id="UP001081071"/>
    </source>
</evidence>
<dbReference type="EMBL" id="JAPWIJ010000012">
    <property type="protein sequence ID" value="MCZ4521528.1"/>
    <property type="molecule type" value="Genomic_DNA"/>
</dbReference>
<dbReference type="InterPro" id="IPR002125">
    <property type="entry name" value="CMP_dCMP_dom"/>
</dbReference>
<dbReference type="PROSITE" id="PS51747">
    <property type="entry name" value="CYT_DCMP_DEAMINASES_2"/>
    <property type="match status" value="1"/>
</dbReference>
<dbReference type="InterPro" id="IPR016193">
    <property type="entry name" value="Cytidine_deaminase-like"/>
</dbReference>
<evidence type="ECO:0000259" key="1">
    <source>
        <dbReference type="PROSITE" id="PS51747"/>
    </source>
</evidence>
<name>A0ABT4MKL2_9NOCA</name>
<comment type="caution">
    <text evidence="2">The sequence shown here is derived from an EMBL/GenBank/DDBJ whole genome shotgun (WGS) entry which is preliminary data.</text>
</comment>
<reference evidence="2" key="1">
    <citation type="submission" date="2022-12" db="EMBL/GenBank/DDBJ databases">
        <authorList>
            <person name="Krivoruchko A.V."/>
            <person name="Elkin A."/>
        </authorList>
    </citation>
    <scope>NUCLEOTIDE SEQUENCE</scope>
    <source>
        <strain evidence="2">IEGM 1391</strain>
    </source>
</reference>
<keyword evidence="3" id="KW-1185">Reference proteome</keyword>
<dbReference type="RefSeq" id="WP_269607979.1">
    <property type="nucleotide sequence ID" value="NZ_JAPWIJ010000012.1"/>
</dbReference>